<evidence type="ECO:0000256" key="2">
    <source>
        <dbReference type="SAM" id="Phobius"/>
    </source>
</evidence>
<feature type="transmembrane region" description="Helical" evidence="2">
    <location>
        <begin position="20"/>
        <end position="42"/>
    </location>
</feature>
<organism evidence="3 4">
    <name type="scientific">Roseofilum acuticapitatum BLCC-M154</name>
    <dbReference type="NCBI Taxonomy" id="3022444"/>
    <lineage>
        <taxon>Bacteria</taxon>
        <taxon>Bacillati</taxon>
        <taxon>Cyanobacteriota</taxon>
        <taxon>Cyanophyceae</taxon>
        <taxon>Desertifilales</taxon>
        <taxon>Desertifilaceae</taxon>
        <taxon>Roseofilum</taxon>
        <taxon>Roseofilum acuticapitatum</taxon>
    </lineage>
</organism>
<dbReference type="EMBL" id="JAQOSP010000006">
    <property type="protein sequence ID" value="MDJ1168050.1"/>
    <property type="molecule type" value="Genomic_DNA"/>
</dbReference>
<feature type="region of interest" description="Disordered" evidence="1">
    <location>
        <begin position="559"/>
        <end position="594"/>
    </location>
</feature>
<dbReference type="InterPro" id="IPR021787">
    <property type="entry name" value="DUF3352"/>
</dbReference>
<accession>A0ABT7AME4</accession>
<reference evidence="3 4" key="1">
    <citation type="submission" date="2023-01" db="EMBL/GenBank/DDBJ databases">
        <title>Novel diversity within Roseofilum (Cyanobacteria; Desertifilaceae) from marine benthic mats with descriptions of four novel species.</title>
        <authorList>
            <person name="Wang Y."/>
            <person name="Berthold D.E."/>
            <person name="Hu J."/>
            <person name="Lefler F.W."/>
            <person name="Laughinghouse H.D. IV."/>
        </authorList>
    </citation>
    <scope>NUCLEOTIDE SEQUENCE [LARGE SCALE GENOMIC DNA]</scope>
    <source>
        <strain evidence="3 4">BLCC-M154</strain>
    </source>
</reference>
<comment type="caution">
    <text evidence="3">The sequence shown here is derived from an EMBL/GenBank/DDBJ whole genome shotgun (WGS) entry which is preliminary data.</text>
</comment>
<evidence type="ECO:0000256" key="1">
    <source>
        <dbReference type="SAM" id="MobiDB-lite"/>
    </source>
</evidence>
<protein>
    <submittedName>
        <fullName evidence="3">DUF3352 domain-containing protein</fullName>
    </submittedName>
</protein>
<dbReference type="RefSeq" id="WP_283751817.1">
    <property type="nucleotide sequence ID" value="NZ_JAQOSP010000006.1"/>
</dbReference>
<feature type="compositionally biased region" description="Pro residues" evidence="1">
    <location>
        <begin position="565"/>
        <end position="583"/>
    </location>
</feature>
<evidence type="ECO:0000313" key="3">
    <source>
        <dbReference type="EMBL" id="MDJ1168050.1"/>
    </source>
</evidence>
<dbReference type="Proteomes" id="UP001235303">
    <property type="component" value="Unassembled WGS sequence"/>
</dbReference>
<dbReference type="Pfam" id="PF11832">
    <property type="entry name" value="DUF3352"/>
    <property type="match status" value="1"/>
</dbReference>
<keyword evidence="4" id="KW-1185">Reference proteome</keyword>
<gene>
    <name evidence="3" type="ORF">PMG71_01260</name>
</gene>
<sequence length="594" mass="65019">MTDKTPPTLLQNLSDSQKKLGVLAIAGIIILGATGSLAYWLFIGRTQVPKNMQLGANVVPQNSLMTISLSTNERQWENLRSFGTANTQAAFDQSLVQLRDQFQIQTKLDYLKDIQPWVGQEVTWAYLAPEIAEEETQSEEERVVMLQEPSWVMIVPIANPLKAKEISGKLVNQELTKRTYKDIEIQETPPDAEVVFSSTVLEGRYLVISSAPEATDRVIDTFKGKASVASTPGYKNALEQLGSSSALARVYVNIPEATRVAAANSVRPIAPEELEKMETNQGLAATVEVVSNGLLFKGITWLSNQADQKLTTDSLGLDLGTYMPSDTLFMLTGSNFNQVWNQYTTGVEGNPLAPLNPQGLKQGLLDTTGLNLEEDLLKWMDGEFAIAMIPANQAGSPIPFGFAVMVNTGDRETADQTFTTLDGVMKDKYQMQINSETVGETEITQWQLPFGIVDISRAWLSDDLVMMTFGAAIANRLITPPETPLASSEAFKTSIPTGLSPQSGYFYADMERLFNQNLPLPIIMPPNQDNLFKAFDSIGLTSAITSPRTTRYDLLVRLKKGQTPGPLPSPSLNPSPTPEPSPEASPESSEESPE</sequence>
<evidence type="ECO:0000313" key="4">
    <source>
        <dbReference type="Proteomes" id="UP001235303"/>
    </source>
</evidence>
<keyword evidence="2" id="KW-1133">Transmembrane helix</keyword>
<proteinExistence type="predicted"/>
<keyword evidence="2" id="KW-0472">Membrane</keyword>
<keyword evidence="2" id="KW-0812">Transmembrane</keyword>
<name>A0ABT7AME4_9CYAN</name>